<protein>
    <submittedName>
        <fullName evidence="2">Uncharacterized protein</fullName>
    </submittedName>
</protein>
<accession>A0A259U115</accession>
<keyword evidence="1" id="KW-1133">Transmembrane helix</keyword>
<sequence>MPDRTYSEAEVAAIFARAAEREQAAHSREPVAGLTLAEVEHAAREAGLDVASVRAAAAEVDARGVRASSRIAVAERWIEGPMAQGAWEDTVASLRREFGTSSSWWEKETSSFGEAEEWTHSAASGVRTTVTLSPREDRTLLRVQKEDAGTDNERVIAHAIAAVFSFPVAMLLGAFVAEVLGMGDAAGIAAVVLVTALGVIGGGSWLTGYVRSRRKRMIGETESLADRIAQHLTDTSPAQVDQEGQTSANSLLDASLLDAPLEAAPASGGARGPNRARS</sequence>
<feature type="transmembrane region" description="Helical" evidence="1">
    <location>
        <begin position="188"/>
        <end position="210"/>
    </location>
</feature>
<gene>
    <name evidence="2" type="ORF">BSZ36_11290</name>
</gene>
<organism evidence="2 3">
    <name type="scientific">Rubricoccus marinus</name>
    <dbReference type="NCBI Taxonomy" id="716817"/>
    <lineage>
        <taxon>Bacteria</taxon>
        <taxon>Pseudomonadati</taxon>
        <taxon>Rhodothermota</taxon>
        <taxon>Rhodothermia</taxon>
        <taxon>Rhodothermales</taxon>
        <taxon>Rubricoccaceae</taxon>
        <taxon>Rubricoccus</taxon>
    </lineage>
</organism>
<evidence type="ECO:0000313" key="3">
    <source>
        <dbReference type="Proteomes" id="UP000216446"/>
    </source>
</evidence>
<keyword evidence="1" id="KW-0812">Transmembrane</keyword>
<dbReference type="RefSeq" id="WP_094548956.1">
    <property type="nucleotide sequence ID" value="NZ_MQWB01000001.1"/>
</dbReference>
<dbReference type="AlphaFoldDB" id="A0A259U115"/>
<dbReference type="EMBL" id="MQWB01000001">
    <property type="protein sequence ID" value="OZC03514.1"/>
    <property type="molecule type" value="Genomic_DNA"/>
</dbReference>
<reference evidence="2 3" key="1">
    <citation type="submission" date="2016-11" db="EMBL/GenBank/DDBJ databases">
        <title>Study of marine rhodopsin-containing bacteria.</title>
        <authorList>
            <person name="Yoshizawa S."/>
            <person name="Kumagai Y."/>
            <person name="Kogure K."/>
        </authorList>
    </citation>
    <scope>NUCLEOTIDE SEQUENCE [LARGE SCALE GENOMIC DNA]</scope>
    <source>
        <strain evidence="2 3">SG-29</strain>
    </source>
</reference>
<keyword evidence="3" id="KW-1185">Reference proteome</keyword>
<dbReference type="InParanoid" id="A0A259U115"/>
<comment type="caution">
    <text evidence="2">The sequence shown here is derived from an EMBL/GenBank/DDBJ whole genome shotgun (WGS) entry which is preliminary data.</text>
</comment>
<evidence type="ECO:0000256" key="1">
    <source>
        <dbReference type="SAM" id="Phobius"/>
    </source>
</evidence>
<proteinExistence type="predicted"/>
<name>A0A259U115_9BACT</name>
<feature type="transmembrane region" description="Helical" evidence="1">
    <location>
        <begin position="155"/>
        <end position="176"/>
    </location>
</feature>
<dbReference type="Proteomes" id="UP000216446">
    <property type="component" value="Unassembled WGS sequence"/>
</dbReference>
<evidence type="ECO:0000313" key="2">
    <source>
        <dbReference type="EMBL" id="OZC03514.1"/>
    </source>
</evidence>
<keyword evidence="1" id="KW-0472">Membrane</keyword>